<sequence length="708" mass="81423">MADIAPGGRRQADFSKTETSEPEGQSIRLVQVEEADGLIPRGNSEVDDSRIRSSEMRNREFTEESSVSLGRLDCRCSDPNTTSELTDQRPVPTIFDSLVTKYNYWQEWTQSRLSYKSPHEVVIYSDEEQREKAALEVLLQIMHTTTHPVISSSRAAVPCESLGTDGLLSELNEVLGTSYSTDVPGLLSILEQCIKRKYDFGTAFGRLRTSWVYHVEDPTSDCPTRHFYKPRTDFSAIVNSLDARERKDEEDRIRALSPTGTGVINPLIAPRRVWDLYSNRVIPTWVVQDVELWNPHRGYWIWAVSHSWMADNLRHSVDTPINGHEWLVPIPIDTTLDRIRVELLNLGAAYAWLDVLCLRQEDYSKPEKEEIRKEEWKLDVPIIGRIYHDNPHIVAYLSGLGRPFEIGDINNDRHWLNRAWTIQEGTRNVLVGGMTARSPQFPPDMEHVHFSVKHFYNRFFMALDTHSYLVNVFRALETMLDRKATNEVDRIAGLAYMVLPDDGDDRRIPVYIRGDDSPDEHETAWGLLIPEMNYTFRTQLAFLFPAPGDGDVAWRPSWAQLAARKTPLPWNYEAWLGCDDDVNIRRDHGLYFRFHGYVLEDCKVQYLAAPDGEGHCRRGKLTIKVGDPVKTETISMAAHHQVPIPMDHTYVLCTPHATVARMHMMFWMVGLYTNSGCIRKVSVLKLENWEQDWERMNRLAQEAIITLV</sequence>
<name>A0ACC1T8U0_9APHY</name>
<evidence type="ECO:0000313" key="1">
    <source>
        <dbReference type="EMBL" id="KAJ3556036.1"/>
    </source>
</evidence>
<dbReference type="Proteomes" id="UP001148662">
    <property type="component" value="Unassembled WGS sequence"/>
</dbReference>
<organism evidence="1 2">
    <name type="scientific">Phlebia brevispora</name>
    <dbReference type="NCBI Taxonomy" id="194682"/>
    <lineage>
        <taxon>Eukaryota</taxon>
        <taxon>Fungi</taxon>
        <taxon>Dikarya</taxon>
        <taxon>Basidiomycota</taxon>
        <taxon>Agaricomycotina</taxon>
        <taxon>Agaricomycetes</taxon>
        <taxon>Polyporales</taxon>
        <taxon>Meruliaceae</taxon>
        <taxon>Phlebia</taxon>
    </lineage>
</organism>
<protein>
    <submittedName>
        <fullName evidence="1">Uncharacterized protein</fullName>
    </submittedName>
</protein>
<accession>A0ACC1T8U0</accession>
<dbReference type="EMBL" id="JANHOG010000276">
    <property type="protein sequence ID" value="KAJ3556036.1"/>
    <property type="molecule type" value="Genomic_DNA"/>
</dbReference>
<proteinExistence type="predicted"/>
<comment type="caution">
    <text evidence="1">The sequence shown here is derived from an EMBL/GenBank/DDBJ whole genome shotgun (WGS) entry which is preliminary data.</text>
</comment>
<evidence type="ECO:0000313" key="2">
    <source>
        <dbReference type="Proteomes" id="UP001148662"/>
    </source>
</evidence>
<gene>
    <name evidence="1" type="ORF">NM688_g2247</name>
</gene>
<keyword evidence="2" id="KW-1185">Reference proteome</keyword>
<reference evidence="1" key="1">
    <citation type="submission" date="2022-07" db="EMBL/GenBank/DDBJ databases">
        <title>Genome Sequence of Phlebia brevispora.</title>
        <authorList>
            <person name="Buettner E."/>
        </authorList>
    </citation>
    <scope>NUCLEOTIDE SEQUENCE</scope>
    <source>
        <strain evidence="1">MPL23</strain>
    </source>
</reference>